<proteinExistence type="predicted"/>
<sequence length="240" mass="26349">MRVFAIYSPTRSIKSFPVTVGIAGELKKRGYTVGLINAGDDAGVEAGPFETVSRASPECTAIYIGGGFSLEELLRLYRQDYVILEGFEKVAAPKILWVEREENLRDFTDDLVFAVTGHFVKAPPFCEGVPFIEVKDVKRLVDLIEERVYEKLPGIEGGGCGLCGRDCYGMAADILKGRASRKDCKGSQNDPVEIKINGKKLDMVPFVRNMVVSVVKGVLSPLKGFEEGQIEIRIRNPGEG</sequence>
<evidence type="ECO:0000256" key="2">
    <source>
        <dbReference type="ARBA" id="ARBA00022723"/>
    </source>
</evidence>
<dbReference type="PROSITE" id="PS51656">
    <property type="entry name" value="4FE4S"/>
    <property type="match status" value="1"/>
</dbReference>
<dbReference type="EMBL" id="VNHO01000008">
    <property type="protein sequence ID" value="TYP56683.1"/>
    <property type="molecule type" value="Genomic_DNA"/>
</dbReference>
<dbReference type="InterPro" id="IPR007202">
    <property type="entry name" value="4Fe-4S_dom"/>
</dbReference>
<name>A0A5S5AUV6_9FIRM</name>
<dbReference type="GO" id="GO:0051539">
    <property type="term" value="F:4 iron, 4 sulfur cluster binding"/>
    <property type="evidence" value="ECO:0007669"/>
    <property type="project" value="UniProtKB-KW"/>
</dbReference>
<evidence type="ECO:0000313" key="6">
    <source>
        <dbReference type="EMBL" id="TYP56683.1"/>
    </source>
</evidence>
<keyword evidence="4" id="KW-0411">Iron-sulfur</keyword>
<dbReference type="AlphaFoldDB" id="A0A5S5AUV6"/>
<evidence type="ECO:0000256" key="3">
    <source>
        <dbReference type="ARBA" id="ARBA00023004"/>
    </source>
</evidence>
<reference evidence="6 7" key="1">
    <citation type="submission" date="2019-07" db="EMBL/GenBank/DDBJ databases">
        <title>Genomic Encyclopedia of Type Strains, Phase I: the one thousand microbial genomes (KMG-I) project.</title>
        <authorList>
            <person name="Kyrpides N."/>
        </authorList>
    </citation>
    <scope>NUCLEOTIDE SEQUENCE [LARGE SCALE GENOMIC DNA]</scope>
    <source>
        <strain evidence="6 7">DSM 16647</strain>
    </source>
</reference>
<dbReference type="OrthoDB" id="9786803at2"/>
<feature type="domain" description="4Fe-4S" evidence="5">
    <location>
        <begin position="139"/>
        <end position="202"/>
    </location>
</feature>
<evidence type="ECO:0000256" key="4">
    <source>
        <dbReference type="ARBA" id="ARBA00023014"/>
    </source>
</evidence>
<comment type="caution">
    <text evidence="6">The sequence shown here is derived from an EMBL/GenBank/DDBJ whole genome shotgun (WGS) entry which is preliminary data.</text>
</comment>
<dbReference type="Gene3D" id="3.40.50.300">
    <property type="entry name" value="P-loop containing nucleotide triphosphate hydrolases"/>
    <property type="match status" value="1"/>
</dbReference>
<organism evidence="6 7">
    <name type="scientific">Thermosediminibacter litoriperuensis</name>
    <dbReference type="NCBI Taxonomy" id="291989"/>
    <lineage>
        <taxon>Bacteria</taxon>
        <taxon>Bacillati</taxon>
        <taxon>Bacillota</taxon>
        <taxon>Clostridia</taxon>
        <taxon>Thermosediminibacterales</taxon>
        <taxon>Thermosediminibacteraceae</taxon>
        <taxon>Thermosediminibacter</taxon>
    </lineage>
</organism>
<gene>
    <name evidence="6" type="ORF">LZ11_00962</name>
</gene>
<keyword evidence="3" id="KW-0408">Iron</keyword>
<dbReference type="GO" id="GO:0046872">
    <property type="term" value="F:metal ion binding"/>
    <property type="evidence" value="ECO:0007669"/>
    <property type="project" value="UniProtKB-KW"/>
</dbReference>
<keyword evidence="7" id="KW-1185">Reference proteome</keyword>
<dbReference type="Proteomes" id="UP000322294">
    <property type="component" value="Unassembled WGS sequence"/>
</dbReference>
<dbReference type="RefSeq" id="WP_148866751.1">
    <property type="nucleotide sequence ID" value="NZ_VNHO01000008.1"/>
</dbReference>
<keyword evidence="2" id="KW-0479">Metal-binding</keyword>
<keyword evidence="1" id="KW-0004">4Fe-4S</keyword>
<evidence type="ECO:0000313" key="7">
    <source>
        <dbReference type="Proteomes" id="UP000322294"/>
    </source>
</evidence>
<protein>
    <submittedName>
        <fullName evidence="6">Molybdopterin-guanine dinucleotide biosynthesis protein B</fullName>
    </submittedName>
</protein>
<evidence type="ECO:0000256" key="1">
    <source>
        <dbReference type="ARBA" id="ARBA00022485"/>
    </source>
</evidence>
<accession>A0A5S5AUV6</accession>
<evidence type="ECO:0000259" key="5">
    <source>
        <dbReference type="PROSITE" id="PS51656"/>
    </source>
</evidence>
<dbReference type="InterPro" id="IPR027417">
    <property type="entry name" value="P-loop_NTPase"/>
</dbReference>